<comment type="caution">
    <text evidence="1">The sequence shown here is derived from an EMBL/GenBank/DDBJ whole genome shotgun (WGS) entry which is preliminary data.</text>
</comment>
<dbReference type="Proteomes" id="UP000663829">
    <property type="component" value="Unassembled WGS sequence"/>
</dbReference>
<organism evidence="1 3">
    <name type="scientific">Didymodactylos carnosus</name>
    <dbReference type="NCBI Taxonomy" id="1234261"/>
    <lineage>
        <taxon>Eukaryota</taxon>
        <taxon>Metazoa</taxon>
        <taxon>Spiralia</taxon>
        <taxon>Gnathifera</taxon>
        <taxon>Rotifera</taxon>
        <taxon>Eurotatoria</taxon>
        <taxon>Bdelloidea</taxon>
        <taxon>Philodinida</taxon>
        <taxon>Philodinidae</taxon>
        <taxon>Didymodactylos</taxon>
    </lineage>
</organism>
<name>A0A815CKH8_9BILA</name>
<proteinExistence type="predicted"/>
<keyword evidence="3" id="KW-1185">Reference proteome</keyword>
<accession>A0A815CKH8</accession>
<dbReference type="AlphaFoldDB" id="A0A815CKH8"/>
<evidence type="ECO:0000313" key="3">
    <source>
        <dbReference type="Proteomes" id="UP000663829"/>
    </source>
</evidence>
<reference evidence="1" key="1">
    <citation type="submission" date="2021-02" db="EMBL/GenBank/DDBJ databases">
        <authorList>
            <person name="Nowell W R."/>
        </authorList>
    </citation>
    <scope>NUCLEOTIDE SEQUENCE</scope>
</reference>
<dbReference type="Proteomes" id="UP000681722">
    <property type="component" value="Unassembled WGS sequence"/>
</dbReference>
<evidence type="ECO:0000313" key="1">
    <source>
        <dbReference type="EMBL" id="CAF1284947.1"/>
    </source>
</evidence>
<dbReference type="OrthoDB" id="73919at2759"/>
<sequence>MFFTDRQLMHAGMKQILKRTPVARDGLGFDGSHDGYDVIIDFESAENLPRMDLAGGADPFFKANIDDQIHFT</sequence>
<gene>
    <name evidence="1" type="ORF">GPM918_LOCUS27741</name>
    <name evidence="2" type="ORF">SRO942_LOCUS28122</name>
</gene>
<dbReference type="EMBL" id="CAJOBC010029668">
    <property type="protein sequence ID" value="CAF4084188.1"/>
    <property type="molecule type" value="Genomic_DNA"/>
</dbReference>
<evidence type="ECO:0000313" key="2">
    <source>
        <dbReference type="EMBL" id="CAF4084188.1"/>
    </source>
</evidence>
<dbReference type="EMBL" id="CAJNOQ010011776">
    <property type="protein sequence ID" value="CAF1284947.1"/>
    <property type="molecule type" value="Genomic_DNA"/>
</dbReference>
<protein>
    <submittedName>
        <fullName evidence="1">Uncharacterized protein</fullName>
    </submittedName>
</protein>
<feature type="non-terminal residue" evidence="1">
    <location>
        <position position="1"/>
    </location>
</feature>